<proteinExistence type="predicted"/>
<evidence type="ECO:0000313" key="4">
    <source>
        <dbReference type="EMBL" id="MCW0523948.1"/>
    </source>
</evidence>
<gene>
    <name evidence="4" type="ORF">OKE68_06435</name>
</gene>
<reference evidence="4" key="1">
    <citation type="submission" date="2022-10" db="EMBL/GenBank/DDBJ databases">
        <title>Sifting through the core-genome to identify putative cross-protective antigens against Riemerella anatipestifer.</title>
        <authorList>
            <person name="Zheng X."/>
            <person name="Zhang W."/>
        </authorList>
    </citation>
    <scope>NUCLEOTIDE SEQUENCE</scope>
    <source>
        <strain evidence="4">ZWRA178</strain>
    </source>
</reference>
<dbReference type="InterPro" id="IPR050811">
    <property type="entry name" value="Phosphate_ABC_transporter"/>
</dbReference>
<protein>
    <submittedName>
        <fullName evidence="4">Substrate-binding domain-containing protein</fullName>
    </submittedName>
</protein>
<dbReference type="AlphaFoldDB" id="A0AAP3AL47"/>
<dbReference type="Gene3D" id="3.40.190.10">
    <property type="entry name" value="Periplasmic binding protein-like II"/>
    <property type="match status" value="4"/>
</dbReference>
<feature type="domain" description="PBP" evidence="3">
    <location>
        <begin position="24"/>
        <end position="263"/>
    </location>
</feature>
<dbReference type="PANTHER" id="PTHR30570:SF1">
    <property type="entry name" value="PHOSPHATE-BINDING PROTEIN PSTS"/>
    <property type="match status" value="1"/>
</dbReference>
<evidence type="ECO:0000256" key="2">
    <source>
        <dbReference type="SAM" id="SignalP"/>
    </source>
</evidence>
<dbReference type="PANTHER" id="PTHR30570">
    <property type="entry name" value="PERIPLASMIC PHOSPHATE BINDING COMPONENT OF PHOSPHATE ABC TRANSPORTER"/>
    <property type="match status" value="1"/>
</dbReference>
<evidence type="ECO:0000259" key="3">
    <source>
        <dbReference type="Pfam" id="PF12849"/>
    </source>
</evidence>
<evidence type="ECO:0000313" key="5">
    <source>
        <dbReference type="Proteomes" id="UP001207440"/>
    </source>
</evidence>
<dbReference type="PROSITE" id="PS51257">
    <property type="entry name" value="PROKAR_LIPOPROTEIN"/>
    <property type="match status" value="1"/>
</dbReference>
<dbReference type="RefSeq" id="WP_064970507.1">
    <property type="nucleotide sequence ID" value="NZ_CP029760.1"/>
</dbReference>
<evidence type="ECO:0000256" key="1">
    <source>
        <dbReference type="ARBA" id="ARBA00022729"/>
    </source>
</evidence>
<organism evidence="4 5">
    <name type="scientific">Riemerella anatipestifer</name>
    <name type="common">Moraxella anatipestifer</name>
    <dbReference type="NCBI Taxonomy" id="34085"/>
    <lineage>
        <taxon>Bacteria</taxon>
        <taxon>Pseudomonadati</taxon>
        <taxon>Bacteroidota</taxon>
        <taxon>Flavobacteriia</taxon>
        <taxon>Flavobacteriales</taxon>
        <taxon>Weeksellaceae</taxon>
        <taxon>Riemerella</taxon>
    </lineage>
</organism>
<accession>A0AAP3AL47</accession>
<comment type="caution">
    <text evidence="4">The sequence shown here is derived from an EMBL/GenBank/DDBJ whole genome shotgun (WGS) entry which is preliminary data.</text>
</comment>
<dbReference type="InterPro" id="IPR024370">
    <property type="entry name" value="PBP_domain"/>
</dbReference>
<dbReference type="EMBL" id="JAOZYT010000033">
    <property type="protein sequence ID" value="MCW0523948.1"/>
    <property type="molecule type" value="Genomic_DNA"/>
</dbReference>
<dbReference type="Pfam" id="PF12849">
    <property type="entry name" value="PBP_like_2"/>
    <property type="match status" value="1"/>
</dbReference>
<keyword evidence="1 2" id="KW-0732">Signal</keyword>
<sequence>MYKKRVVYFLFLLISLFSCKKGKEAENPQKGEIQVVADPSFKNVTEALAERYMAFYPEAKLDVVYKKEDSAFIDLLDGNARVIVMSRELTKKEKEVYKEKVDLEYNPAKFAGDAVVFVVPKNSSREHIKVSEIKEMLNSDDKNLIFDGANASNLNFIAQKFQVKPSALKYSIIKGNENIVNSIDKFNNKIGVISLNTISREFSPEAIALREKVKVLPVMDDKGKIYKPELSNIRNMEYPFSRILYFLTNEGFFGVGNGFIRFSCTQIGQIVVSKQGLQPYNIYKREVQMR</sequence>
<feature type="signal peptide" evidence="2">
    <location>
        <begin position="1"/>
        <end position="20"/>
    </location>
</feature>
<name>A0AAP3AL47_RIEAN</name>
<feature type="chain" id="PRO_5042846153" evidence="2">
    <location>
        <begin position="21"/>
        <end position="290"/>
    </location>
</feature>
<dbReference type="Proteomes" id="UP001207440">
    <property type="component" value="Unassembled WGS sequence"/>
</dbReference>
<dbReference type="SUPFAM" id="SSF53850">
    <property type="entry name" value="Periplasmic binding protein-like II"/>
    <property type="match status" value="1"/>
</dbReference>